<dbReference type="Proteomes" id="UP000646548">
    <property type="component" value="Unassembled WGS sequence"/>
</dbReference>
<evidence type="ECO:0000313" key="2">
    <source>
        <dbReference type="Proteomes" id="UP000646548"/>
    </source>
</evidence>
<protein>
    <submittedName>
        <fullName evidence="1">Uncharacterized protein</fullName>
    </submittedName>
</protein>
<evidence type="ECO:0000313" key="1">
    <source>
        <dbReference type="EMBL" id="KAF6723069.1"/>
    </source>
</evidence>
<proteinExistence type="predicted"/>
<gene>
    <name evidence="1" type="ORF">FQA47_008220</name>
</gene>
<name>A0A834C8D8_ORYME</name>
<accession>A0A834C8D8</accession>
<dbReference type="AlphaFoldDB" id="A0A834C8D8"/>
<reference evidence="1" key="1">
    <citation type="journal article" name="BMC Genomics">
        <title>Long-read sequencing and de novo genome assembly of marine medaka (Oryzias melastigma).</title>
        <authorList>
            <person name="Liang P."/>
            <person name="Saqib H.S.A."/>
            <person name="Ni X."/>
            <person name="Shen Y."/>
        </authorList>
    </citation>
    <scope>NUCLEOTIDE SEQUENCE</scope>
    <source>
        <strain evidence="1">Bigg-433</strain>
    </source>
</reference>
<dbReference type="EMBL" id="WKFB01000441">
    <property type="protein sequence ID" value="KAF6723069.1"/>
    <property type="molecule type" value="Genomic_DNA"/>
</dbReference>
<organism evidence="1 2">
    <name type="scientific">Oryzias melastigma</name>
    <name type="common">Marine medaka</name>
    <dbReference type="NCBI Taxonomy" id="30732"/>
    <lineage>
        <taxon>Eukaryota</taxon>
        <taxon>Metazoa</taxon>
        <taxon>Chordata</taxon>
        <taxon>Craniata</taxon>
        <taxon>Vertebrata</taxon>
        <taxon>Euteleostomi</taxon>
        <taxon>Actinopterygii</taxon>
        <taxon>Neopterygii</taxon>
        <taxon>Teleostei</taxon>
        <taxon>Neoteleostei</taxon>
        <taxon>Acanthomorphata</taxon>
        <taxon>Ovalentaria</taxon>
        <taxon>Atherinomorphae</taxon>
        <taxon>Beloniformes</taxon>
        <taxon>Adrianichthyidae</taxon>
        <taxon>Oryziinae</taxon>
        <taxon>Oryzias</taxon>
    </lineage>
</organism>
<sequence length="131" mass="14822">MKGRVVTAEAQLVKYQPVIESHEKRISHLESCSHRWNWKLRNRGEGVIIQFISRVYRDGVWRAAEKSAFLKENSLKLAEDPSVEDATGGAVSGGCDRRSRLWPAVEKARRENKLAFVVGGRAFVNGKEIFP</sequence>
<comment type="caution">
    <text evidence="1">The sequence shown here is derived from an EMBL/GenBank/DDBJ whole genome shotgun (WGS) entry which is preliminary data.</text>
</comment>